<evidence type="ECO:0000313" key="1">
    <source>
        <dbReference type="EMBL" id="KAJ7541331.1"/>
    </source>
</evidence>
<sequence length="373" mass="40451">MAIMIAVMFVLFTVGIVFQAEAANFTCPTAIFSFGDSLTDTGNYASAFPAPPYIKFHSSYEKAVSSGRLPYRACNGRLLIDFTAQAFKFPFLDGYFKDIDPNYQHGVNFATSSSTARNTSEASPFFLSTQISQLIKFKNDALSSSDSNLPATEAFSTGLYWISIGLNDFLRAFAYSGLSLDQINVTLVPQVAQFISNAVRDLYNYAGARNFIVLNVPAVGCLPSVVSSLGTGAANSTDSFGCLHALNEVVQSYNSLLKTSLQQINQVISDATITYADYYGVHRESLSNPQIYGFQSNATLLACCEDGAHYSGPAAHCSSTATTCTNPSGYISWDGIHFTEAFNKVVATKFLEGTFIDRAINLKTTCSLDFSQF</sequence>
<protein>
    <submittedName>
        <fullName evidence="1">Uncharacterized protein</fullName>
    </submittedName>
</protein>
<comment type="caution">
    <text evidence="1">The sequence shown here is derived from an EMBL/GenBank/DDBJ whole genome shotgun (WGS) entry which is preliminary data.</text>
</comment>
<dbReference type="Proteomes" id="UP001162992">
    <property type="component" value="Chromosome 10"/>
</dbReference>
<organism evidence="1 2">
    <name type="scientific">Diphasiastrum complanatum</name>
    <name type="common">Issler's clubmoss</name>
    <name type="synonym">Lycopodium complanatum</name>
    <dbReference type="NCBI Taxonomy" id="34168"/>
    <lineage>
        <taxon>Eukaryota</taxon>
        <taxon>Viridiplantae</taxon>
        <taxon>Streptophyta</taxon>
        <taxon>Embryophyta</taxon>
        <taxon>Tracheophyta</taxon>
        <taxon>Lycopodiopsida</taxon>
        <taxon>Lycopodiales</taxon>
        <taxon>Lycopodiaceae</taxon>
        <taxon>Lycopodioideae</taxon>
        <taxon>Diphasiastrum</taxon>
    </lineage>
</organism>
<keyword evidence="2" id="KW-1185">Reference proteome</keyword>
<proteinExistence type="predicted"/>
<reference evidence="2" key="1">
    <citation type="journal article" date="2024" name="Proc. Natl. Acad. Sci. U.S.A.">
        <title>Extraordinary preservation of gene collinearity over three hundred million years revealed in homosporous lycophytes.</title>
        <authorList>
            <person name="Li C."/>
            <person name="Wickell D."/>
            <person name="Kuo L.Y."/>
            <person name="Chen X."/>
            <person name="Nie B."/>
            <person name="Liao X."/>
            <person name="Peng D."/>
            <person name="Ji J."/>
            <person name="Jenkins J."/>
            <person name="Williams M."/>
            <person name="Shu S."/>
            <person name="Plott C."/>
            <person name="Barry K."/>
            <person name="Rajasekar S."/>
            <person name="Grimwood J."/>
            <person name="Han X."/>
            <person name="Sun S."/>
            <person name="Hou Z."/>
            <person name="He W."/>
            <person name="Dai G."/>
            <person name="Sun C."/>
            <person name="Schmutz J."/>
            <person name="Leebens-Mack J.H."/>
            <person name="Li F.W."/>
            <person name="Wang L."/>
        </authorList>
    </citation>
    <scope>NUCLEOTIDE SEQUENCE [LARGE SCALE GENOMIC DNA]</scope>
    <source>
        <strain evidence="2">cv. PW_Plant_1</strain>
    </source>
</reference>
<evidence type="ECO:0000313" key="2">
    <source>
        <dbReference type="Proteomes" id="UP001162992"/>
    </source>
</evidence>
<accession>A0ACC2CH24</accession>
<gene>
    <name evidence="1" type="ORF">O6H91_10G055100</name>
</gene>
<dbReference type="EMBL" id="CM055101">
    <property type="protein sequence ID" value="KAJ7541331.1"/>
    <property type="molecule type" value="Genomic_DNA"/>
</dbReference>
<name>A0ACC2CH24_DIPCM</name>